<evidence type="ECO:0000313" key="1">
    <source>
        <dbReference type="EMBL" id="MBD8034782.1"/>
    </source>
</evidence>
<gene>
    <name evidence="1" type="ORF">H9632_17085</name>
</gene>
<name>A0ABR8XS82_9BACL</name>
<dbReference type="Proteomes" id="UP000600565">
    <property type="component" value="Unassembled WGS sequence"/>
</dbReference>
<proteinExistence type="predicted"/>
<protein>
    <recommendedName>
        <fullName evidence="3">Arginyl-tRNA synthetase</fullName>
    </recommendedName>
</protein>
<comment type="caution">
    <text evidence="1">The sequence shown here is derived from an EMBL/GenBank/DDBJ whole genome shotgun (WGS) entry which is preliminary data.</text>
</comment>
<evidence type="ECO:0008006" key="3">
    <source>
        <dbReference type="Google" id="ProtNLM"/>
    </source>
</evidence>
<dbReference type="Gene3D" id="3.10.450.730">
    <property type="entry name" value="BLIP domain"/>
    <property type="match status" value="1"/>
</dbReference>
<reference evidence="1 2" key="1">
    <citation type="submission" date="2020-08" db="EMBL/GenBank/DDBJ databases">
        <title>A Genomic Blueprint of the Chicken Gut Microbiome.</title>
        <authorList>
            <person name="Gilroy R."/>
            <person name="Ravi A."/>
            <person name="Getino M."/>
            <person name="Pursley I."/>
            <person name="Horton D.L."/>
            <person name="Alikhan N.-F."/>
            <person name="Baker D."/>
            <person name="Gharbi K."/>
            <person name="Hall N."/>
            <person name="Watson M."/>
            <person name="Adriaenssens E.M."/>
            <person name="Foster-Nyarko E."/>
            <person name="Jarju S."/>
            <person name="Secka A."/>
            <person name="Antonio M."/>
            <person name="Oren A."/>
            <person name="Chaudhuri R."/>
            <person name="La Ragione R.M."/>
            <person name="Hildebrand F."/>
            <person name="Pallen M.J."/>
        </authorList>
    </citation>
    <scope>NUCLEOTIDE SEQUENCE [LARGE SCALE GENOMIC DNA]</scope>
    <source>
        <strain evidence="1 2">Sa1YVA6</strain>
    </source>
</reference>
<evidence type="ECO:0000313" key="2">
    <source>
        <dbReference type="Proteomes" id="UP000600565"/>
    </source>
</evidence>
<sequence>MNKKGFFIYLSICLVFFLMMMVSACTDEILEIEEGNTYSWQKYMNEEEYNKLKEGMSYLEVVRITGGAGEEIDSGVYEWNDEFLLTKAYRLQFNEDALVQKEIVERKGHSSR</sequence>
<keyword evidence="2" id="KW-1185">Reference proteome</keyword>
<dbReference type="RefSeq" id="WP_191705267.1">
    <property type="nucleotide sequence ID" value="NZ_JACSPW010000022.1"/>
</dbReference>
<dbReference type="PROSITE" id="PS51257">
    <property type="entry name" value="PROKAR_LIPOPROTEIN"/>
    <property type="match status" value="1"/>
</dbReference>
<accession>A0ABR8XS82</accession>
<organism evidence="1 2">
    <name type="scientific">Solibacillus merdavium</name>
    <dbReference type="NCBI Taxonomy" id="2762218"/>
    <lineage>
        <taxon>Bacteria</taxon>
        <taxon>Bacillati</taxon>
        <taxon>Bacillota</taxon>
        <taxon>Bacilli</taxon>
        <taxon>Bacillales</taxon>
        <taxon>Caryophanaceae</taxon>
        <taxon>Solibacillus</taxon>
    </lineage>
</organism>
<dbReference type="EMBL" id="JACSPW010000022">
    <property type="protein sequence ID" value="MBD8034782.1"/>
    <property type="molecule type" value="Genomic_DNA"/>
</dbReference>